<protein>
    <submittedName>
        <fullName evidence="2">Spore-associated protein A</fullName>
    </submittedName>
</protein>
<sequence>MSTLKKTLVVGVTTLAAVGGTLMTAAPASAATYGGQCGSGYVEVNRDHIGNLGTVFLTYNSSNGNNCVVTIRNSPGAARPMMAAIARQSDPAWYEIDEGNYTTYAGPVYRYARGECVTWGGAINGQYGGDENTNCG</sequence>
<dbReference type="RefSeq" id="WP_379871321.1">
    <property type="nucleotide sequence ID" value="NZ_JBHTBH010000005.1"/>
</dbReference>
<dbReference type="Proteomes" id="UP001596540">
    <property type="component" value="Unassembled WGS sequence"/>
</dbReference>
<evidence type="ECO:0000313" key="2">
    <source>
        <dbReference type="EMBL" id="MFC7328674.1"/>
    </source>
</evidence>
<comment type="caution">
    <text evidence="2">The sequence shown here is derived from an EMBL/GenBank/DDBJ whole genome shotgun (WGS) entry which is preliminary data.</text>
</comment>
<evidence type="ECO:0000256" key="1">
    <source>
        <dbReference type="SAM" id="SignalP"/>
    </source>
</evidence>
<feature type="chain" id="PRO_5047029661" evidence="1">
    <location>
        <begin position="31"/>
        <end position="136"/>
    </location>
</feature>
<feature type="signal peptide" evidence="1">
    <location>
        <begin position="1"/>
        <end position="30"/>
    </location>
</feature>
<gene>
    <name evidence="2" type="ORF">ACFQRF_13060</name>
</gene>
<evidence type="ECO:0000313" key="3">
    <source>
        <dbReference type="Proteomes" id="UP001596540"/>
    </source>
</evidence>
<dbReference type="EMBL" id="JBHTBH010000005">
    <property type="protein sequence ID" value="MFC7328674.1"/>
    <property type="molecule type" value="Genomic_DNA"/>
</dbReference>
<name>A0ABW2KHA4_9ACTN</name>
<accession>A0ABW2KHA4</accession>
<reference evidence="3" key="1">
    <citation type="journal article" date="2019" name="Int. J. Syst. Evol. Microbiol.">
        <title>The Global Catalogue of Microorganisms (GCM) 10K type strain sequencing project: providing services to taxonomists for standard genome sequencing and annotation.</title>
        <authorList>
            <consortium name="The Broad Institute Genomics Platform"/>
            <consortium name="The Broad Institute Genome Sequencing Center for Infectious Disease"/>
            <person name="Wu L."/>
            <person name="Ma J."/>
        </authorList>
    </citation>
    <scope>NUCLEOTIDE SEQUENCE [LARGE SCALE GENOMIC DNA]</scope>
    <source>
        <strain evidence="3">CGMCC 4.7382</strain>
    </source>
</reference>
<organism evidence="2 3">
    <name type="scientific">Marinactinospora rubrisoli</name>
    <dbReference type="NCBI Taxonomy" id="2715399"/>
    <lineage>
        <taxon>Bacteria</taxon>
        <taxon>Bacillati</taxon>
        <taxon>Actinomycetota</taxon>
        <taxon>Actinomycetes</taxon>
        <taxon>Streptosporangiales</taxon>
        <taxon>Nocardiopsidaceae</taxon>
        <taxon>Marinactinospora</taxon>
    </lineage>
</organism>
<keyword evidence="3" id="KW-1185">Reference proteome</keyword>
<proteinExistence type="predicted"/>
<keyword evidence="1" id="KW-0732">Signal</keyword>